<evidence type="ECO:0000313" key="10">
    <source>
        <dbReference type="Proteomes" id="UP000735302"/>
    </source>
</evidence>
<gene>
    <name evidence="9" type="ORF">PoB_006289300</name>
</gene>
<dbReference type="InterPro" id="IPR001680">
    <property type="entry name" value="WD40_rpt"/>
</dbReference>
<dbReference type="InterPro" id="IPR019748">
    <property type="entry name" value="FERM_central"/>
</dbReference>
<keyword evidence="10" id="KW-1185">Reference proteome</keyword>
<dbReference type="PANTHER" id="PTHR19853:SF0">
    <property type="entry name" value="WD REPEAT-CONTAINING PROTEIN 3"/>
    <property type="match status" value="1"/>
</dbReference>
<dbReference type="GO" id="GO:0030490">
    <property type="term" value="P:maturation of SSU-rRNA"/>
    <property type="evidence" value="ECO:0007669"/>
    <property type="project" value="TreeGrafter"/>
</dbReference>
<dbReference type="Pfam" id="PF25172">
    <property type="entry name" value="Beta-prop_WDR3_2nd"/>
    <property type="match status" value="1"/>
</dbReference>
<dbReference type="EMBL" id="BLXT01007055">
    <property type="protein sequence ID" value="GFO36388.1"/>
    <property type="molecule type" value="Genomic_DNA"/>
</dbReference>
<dbReference type="FunFam" id="2.130.10.10:FF:000178">
    <property type="entry name" value="WD repeat domain 3"/>
    <property type="match status" value="1"/>
</dbReference>
<evidence type="ECO:0000256" key="3">
    <source>
        <dbReference type="ARBA" id="ARBA00022574"/>
    </source>
</evidence>
<dbReference type="InterPro" id="IPR000299">
    <property type="entry name" value="FERM_domain"/>
</dbReference>
<evidence type="ECO:0000256" key="7">
    <source>
        <dbReference type="SAM" id="MobiDB-lite"/>
    </source>
</evidence>
<dbReference type="PANTHER" id="PTHR19853">
    <property type="entry name" value="WD REPEAT CONTAINING PROTEIN 3 WDR3"/>
    <property type="match status" value="1"/>
</dbReference>
<dbReference type="Gene3D" id="2.30.29.30">
    <property type="entry name" value="Pleckstrin-homology domain (PH domain)/Phosphotyrosine-binding domain (PTB)"/>
    <property type="match status" value="1"/>
</dbReference>
<evidence type="ECO:0000256" key="1">
    <source>
        <dbReference type="ARBA" id="ARBA00004245"/>
    </source>
</evidence>
<dbReference type="InterPro" id="IPR014352">
    <property type="entry name" value="FERM/acyl-CoA-bd_prot_sf"/>
</dbReference>
<dbReference type="GO" id="GO:0032040">
    <property type="term" value="C:small-subunit processome"/>
    <property type="evidence" value="ECO:0007669"/>
    <property type="project" value="TreeGrafter"/>
</dbReference>
<dbReference type="InterPro" id="IPR035963">
    <property type="entry name" value="FERM_2"/>
</dbReference>
<evidence type="ECO:0000256" key="6">
    <source>
        <dbReference type="PROSITE-ProRule" id="PRU00221"/>
    </source>
</evidence>
<comment type="subcellular location">
    <subcellularLocation>
        <location evidence="1">Cytoplasm</location>
        <location evidence="1">Cytoskeleton</location>
    </subcellularLocation>
</comment>
<dbReference type="Gene3D" id="1.20.80.10">
    <property type="match status" value="1"/>
</dbReference>
<dbReference type="InterPro" id="IPR020472">
    <property type="entry name" value="WD40_PAC1"/>
</dbReference>
<dbReference type="Gene3D" id="2.130.10.10">
    <property type="entry name" value="YVTN repeat-like/Quinoprotein amine dehydrogenase"/>
    <property type="match status" value="4"/>
</dbReference>
<dbReference type="InterPro" id="IPR024977">
    <property type="entry name" value="Apc4-like_WD40_dom"/>
</dbReference>
<keyword evidence="4" id="KW-0677">Repeat</keyword>
<evidence type="ECO:0000256" key="5">
    <source>
        <dbReference type="ARBA" id="ARBA00023212"/>
    </source>
</evidence>
<feature type="region of interest" description="Disordered" evidence="7">
    <location>
        <begin position="1007"/>
        <end position="1066"/>
    </location>
</feature>
<feature type="compositionally biased region" description="Polar residues" evidence="7">
    <location>
        <begin position="1008"/>
        <end position="1020"/>
    </location>
</feature>
<dbReference type="PRINTS" id="PR00320">
    <property type="entry name" value="GPROTEINBRPT"/>
</dbReference>
<dbReference type="FunFam" id="1.20.80.10:FF:000007">
    <property type="entry name" value="Talin 2"/>
    <property type="match status" value="1"/>
</dbReference>
<dbReference type="Proteomes" id="UP000735302">
    <property type="component" value="Unassembled WGS sequence"/>
</dbReference>
<feature type="non-terminal residue" evidence="9">
    <location>
        <position position="1066"/>
    </location>
</feature>
<dbReference type="SUPFAM" id="SSF47031">
    <property type="entry name" value="Second domain of FERM"/>
    <property type="match status" value="1"/>
</dbReference>
<feature type="repeat" description="WD" evidence="6">
    <location>
        <begin position="581"/>
        <end position="613"/>
    </location>
</feature>
<dbReference type="SMART" id="SM01244">
    <property type="entry name" value="IRS"/>
    <property type="match status" value="1"/>
</dbReference>
<feature type="repeat" description="WD" evidence="6">
    <location>
        <begin position="497"/>
        <end position="538"/>
    </location>
</feature>
<dbReference type="Pfam" id="PF12894">
    <property type="entry name" value="ANAPC4_WD40"/>
    <property type="match status" value="1"/>
</dbReference>
<feature type="domain" description="FERM" evidence="8">
    <location>
        <begin position="632"/>
        <end position="942"/>
    </location>
</feature>
<dbReference type="InterPro" id="IPR051570">
    <property type="entry name" value="TBC1_cilium_biogenesis"/>
</dbReference>
<dbReference type="SMART" id="SM00295">
    <property type="entry name" value="B41"/>
    <property type="match status" value="1"/>
</dbReference>
<dbReference type="AlphaFoldDB" id="A0AAV4CWX5"/>
<dbReference type="GO" id="GO:0034388">
    <property type="term" value="C:Pwp2p-containing subcomplex of 90S preribosome"/>
    <property type="evidence" value="ECO:0007669"/>
    <property type="project" value="TreeGrafter"/>
</dbReference>
<feature type="region of interest" description="Disordered" evidence="7">
    <location>
        <begin position="123"/>
        <end position="170"/>
    </location>
</feature>
<feature type="repeat" description="WD" evidence="6">
    <location>
        <begin position="400"/>
        <end position="434"/>
    </location>
</feature>
<dbReference type="FunFam" id="2.30.29.30:FF:000028">
    <property type="entry name" value="Talin 2"/>
    <property type="match status" value="1"/>
</dbReference>
<keyword evidence="2" id="KW-0963">Cytoplasm</keyword>
<organism evidence="9 10">
    <name type="scientific">Plakobranchus ocellatus</name>
    <dbReference type="NCBI Taxonomy" id="259542"/>
    <lineage>
        <taxon>Eukaryota</taxon>
        <taxon>Metazoa</taxon>
        <taxon>Spiralia</taxon>
        <taxon>Lophotrochozoa</taxon>
        <taxon>Mollusca</taxon>
        <taxon>Gastropoda</taxon>
        <taxon>Heterobranchia</taxon>
        <taxon>Euthyneura</taxon>
        <taxon>Panpulmonata</taxon>
        <taxon>Sacoglossa</taxon>
        <taxon>Placobranchoidea</taxon>
        <taxon>Plakobranchidae</taxon>
        <taxon>Plakobranchus</taxon>
    </lineage>
</organism>
<keyword evidence="3 6" id="KW-0853">WD repeat</keyword>
<feature type="compositionally biased region" description="Acidic residues" evidence="7">
    <location>
        <begin position="159"/>
        <end position="170"/>
    </location>
</feature>
<reference evidence="9 10" key="1">
    <citation type="journal article" date="2021" name="Elife">
        <title>Chloroplast acquisition without the gene transfer in kleptoplastic sea slugs, Plakobranchus ocellatus.</title>
        <authorList>
            <person name="Maeda T."/>
            <person name="Takahashi S."/>
            <person name="Yoshida T."/>
            <person name="Shimamura S."/>
            <person name="Takaki Y."/>
            <person name="Nagai Y."/>
            <person name="Toyoda A."/>
            <person name="Suzuki Y."/>
            <person name="Arimoto A."/>
            <person name="Ishii H."/>
            <person name="Satoh N."/>
            <person name="Nishiyama T."/>
            <person name="Hasebe M."/>
            <person name="Maruyama T."/>
            <person name="Minagawa J."/>
            <person name="Obokata J."/>
            <person name="Shigenobu S."/>
        </authorList>
    </citation>
    <scope>NUCLEOTIDE SEQUENCE [LARGE SCALE GENOMIC DNA]</scope>
</reference>
<dbReference type="InterPro" id="IPR002404">
    <property type="entry name" value="IRS_PTB"/>
</dbReference>
<dbReference type="FunFam" id="2.130.10.10:FF:000172">
    <property type="entry name" value="WD repeat domain 3"/>
    <property type="match status" value="1"/>
</dbReference>
<dbReference type="PROSITE" id="PS50057">
    <property type="entry name" value="FERM_3"/>
    <property type="match status" value="1"/>
</dbReference>
<dbReference type="CDD" id="cd10569">
    <property type="entry name" value="FERM_C_Talin"/>
    <property type="match status" value="1"/>
</dbReference>
<evidence type="ECO:0000259" key="8">
    <source>
        <dbReference type="PROSITE" id="PS50057"/>
    </source>
</evidence>
<accession>A0AAV4CWX5</accession>
<dbReference type="GO" id="GO:0005856">
    <property type="term" value="C:cytoskeleton"/>
    <property type="evidence" value="ECO:0007669"/>
    <property type="project" value="UniProtKB-SubCell"/>
</dbReference>
<feature type="repeat" description="WD" evidence="6">
    <location>
        <begin position="319"/>
        <end position="359"/>
    </location>
</feature>
<dbReference type="InterPro" id="IPR036322">
    <property type="entry name" value="WD40_repeat_dom_sf"/>
</dbReference>
<evidence type="ECO:0000256" key="2">
    <source>
        <dbReference type="ARBA" id="ARBA00022490"/>
    </source>
</evidence>
<dbReference type="InterPro" id="IPR019749">
    <property type="entry name" value="Band_41_domain"/>
</dbReference>
<dbReference type="InterPro" id="IPR011993">
    <property type="entry name" value="PH-like_dom_sf"/>
</dbReference>
<dbReference type="PROSITE" id="PS50082">
    <property type="entry name" value="WD_REPEATS_2"/>
    <property type="match status" value="6"/>
</dbReference>
<comment type="caution">
    <text evidence="9">The sequence shown here is derived from an EMBL/GenBank/DDBJ whole genome shotgun (WGS) entry which is preliminary data.</text>
</comment>
<name>A0AAV4CWX5_9GAST</name>
<dbReference type="PROSITE" id="PS50294">
    <property type="entry name" value="WD_REPEATS_REGION"/>
    <property type="match status" value="4"/>
</dbReference>
<evidence type="ECO:0000313" key="9">
    <source>
        <dbReference type="EMBL" id="GFO36388.1"/>
    </source>
</evidence>
<dbReference type="Pfam" id="PF02174">
    <property type="entry name" value="IRS"/>
    <property type="match status" value="1"/>
</dbReference>
<feature type="repeat" description="WD" evidence="6">
    <location>
        <begin position="61"/>
        <end position="102"/>
    </location>
</feature>
<protein>
    <submittedName>
        <fullName evidence="9">WD repeat-containing protein 3</fullName>
    </submittedName>
</protein>
<keyword evidence="5" id="KW-0206">Cytoskeleton</keyword>
<dbReference type="SUPFAM" id="SSF50978">
    <property type="entry name" value="WD40 repeat-like"/>
    <property type="match status" value="2"/>
</dbReference>
<evidence type="ECO:0000256" key="4">
    <source>
        <dbReference type="ARBA" id="ARBA00022737"/>
    </source>
</evidence>
<dbReference type="SUPFAM" id="SSF50729">
    <property type="entry name" value="PH domain-like"/>
    <property type="match status" value="1"/>
</dbReference>
<sequence length="1066" mass="117775">MGVTKQYLRAAPGPVFGVIASHKANIVSLPGTKDHSARCAVGACENIIVWDMNTKQKVITLEGDKFEVTSLAKSPNTNHMAVGYSDGSIRIFQLDTGQSDVTFQGHKSAVTCLAYDKPGLRLVSGARDDKDESTDGPPSKKQKMETDESNIGGGGGNGSDEDSGDEEEKAADEAMRILICKKVGSVMRQSRERLATLCTDPQEKLLLCHGPDKHLEIFELPSSEDLNKLKAKRVKKLRKKHLATGEEVDTAGVHLKLEDEIKHLERFRFSAKLSSIHCCLDTDKQLRFFALLADNKVECGSLVLDTHKVEMGQVVPVSQPGHRSAVRTLSFSSDNTTILSASSEEVKFWNRDSLQCVRSLACDYALCSMFVSGDRHVVVGTKTGKLQLFDLNQGVCLESLEAHTGAVWSVAPMPDQRGLVTGGADHEVKFWNYELVSDSNPEAKHKVLTLEHTRTLKMDEDVLCVKFTPNHKLLAVALLDSTVKVFFTDTLKFFLSLYGHKLPVTCMDISTDSTLIVTGSADRNIKIWGLDFGDCHKSIFAHDESVTCIQFIPKTHMFVSGGKDRKVKYWDADNFENIQTLEGHHGEVRSLAISPTGGTVVSSSQDRSLRLWERTEEPLVLEEEREMEREKEEEEAILKEGEEVVPGETTEEVKMAGKKTMDTVKGTERIMEALEIYGTHKDEEKQAKLSKGAPPAPHPMMAAYQCDSAEDFVVETIRRIRASELTGSLLSLPFSYVTKLLPILDFGLVCKRETELSRDAILNGTHPVSMDEAIQFGGLQCQVQFGDHIESKHKPGFLDLKEFLPKEYVKIKGIEKKIFGEHKKFVGLSEVEAKVKYTQFCRSLKTYGITFFLVKEKMKGKNKLVPRLLGITKESVVRVDEKTKEILKKWHLTTVRRWAASPNSFTLDFGDYSDEYYSMQTTEGEQISQLIAGYIDIILKKKQAKDHLGIEGDDNSTMYEDNVQAGQATIIQHSMGNVQQSSYGNVSMPGLLRDGYQGENRIEMGSLNRGQVSSQSNSARSGAMGQHGGSGMLSDVNGGASRASSVATLDDVDSGPSAGRRSGTSG</sequence>
<dbReference type="SMART" id="SM00320">
    <property type="entry name" value="WD40"/>
    <property type="match status" value="9"/>
</dbReference>
<feature type="repeat" description="WD" evidence="6">
    <location>
        <begin position="539"/>
        <end position="580"/>
    </location>
</feature>
<dbReference type="InterPro" id="IPR015943">
    <property type="entry name" value="WD40/YVTN_repeat-like_dom_sf"/>
</dbReference>
<dbReference type="GO" id="GO:0030515">
    <property type="term" value="F:snoRNA binding"/>
    <property type="evidence" value="ECO:0007669"/>
    <property type="project" value="TreeGrafter"/>
</dbReference>
<dbReference type="CDD" id="cd00200">
    <property type="entry name" value="WD40"/>
    <property type="match status" value="1"/>
</dbReference>
<dbReference type="CDD" id="cd14473">
    <property type="entry name" value="FERM_B-lobe"/>
    <property type="match status" value="1"/>
</dbReference>
<proteinExistence type="predicted"/>